<evidence type="ECO:0000313" key="4">
    <source>
        <dbReference type="EMBL" id="SFQ47164.1"/>
    </source>
</evidence>
<dbReference type="Proteomes" id="UP000199029">
    <property type="component" value="Unassembled WGS sequence"/>
</dbReference>
<evidence type="ECO:0000256" key="2">
    <source>
        <dbReference type="ARBA" id="ARBA00023315"/>
    </source>
</evidence>
<dbReference type="EMBL" id="FOXS01000003">
    <property type="protein sequence ID" value="SFQ47164.1"/>
    <property type="molecule type" value="Genomic_DNA"/>
</dbReference>
<keyword evidence="4" id="KW-0687">Ribonucleoprotein</keyword>
<evidence type="ECO:0000313" key="5">
    <source>
        <dbReference type="Proteomes" id="UP000199029"/>
    </source>
</evidence>
<dbReference type="InterPro" id="IPR050832">
    <property type="entry name" value="Bact_Acetyltransf"/>
</dbReference>
<dbReference type="STRING" id="1227077.SAMN04515668_2410"/>
<keyword evidence="1" id="KW-0808">Transferase</keyword>
<dbReference type="PANTHER" id="PTHR43877:SF1">
    <property type="entry name" value="ACETYLTRANSFERASE"/>
    <property type="match status" value="1"/>
</dbReference>
<gene>
    <name evidence="4" type="ORF">SAMN04515668_2410</name>
</gene>
<dbReference type="SUPFAM" id="SSF55729">
    <property type="entry name" value="Acyl-CoA N-acyltransferases (Nat)"/>
    <property type="match status" value="1"/>
</dbReference>
<dbReference type="Gene3D" id="3.40.630.30">
    <property type="match status" value="1"/>
</dbReference>
<dbReference type="PROSITE" id="PS51186">
    <property type="entry name" value="GNAT"/>
    <property type="match status" value="1"/>
</dbReference>
<dbReference type="Pfam" id="PF00583">
    <property type="entry name" value="Acetyltransf_1"/>
    <property type="match status" value="1"/>
</dbReference>
<keyword evidence="4" id="KW-0689">Ribosomal protein</keyword>
<dbReference type="GO" id="GO:0005840">
    <property type="term" value="C:ribosome"/>
    <property type="evidence" value="ECO:0007669"/>
    <property type="project" value="UniProtKB-KW"/>
</dbReference>
<dbReference type="InterPro" id="IPR000182">
    <property type="entry name" value="GNAT_dom"/>
</dbReference>
<keyword evidence="5" id="KW-1185">Reference proteome</keyword>
<dbReference type="PANTHER" id="PTHR43877">
    <property type="entry name" value="AMINOALKYLPHOSPHONATE N-ACETYLTRANSFERASE-RELATED-RELATED"/>
    <property type="match status" value="1"/>
</dbReference>
<dbReference type="GO" id="GO:0016747">
    <property type="term" value="F:acyltransferase activity, transferring groups other than amino-acyl groups"/>
    <property type="evidence" value="ECO:0007669"/>
    <property type="project" value="InterPro"/>
</dbReference>
<accession>A0A1I5YS94</accession>
<evidence type="ECO:0000259" key="3">
    <source>
        <dbReference type="PROSITE" id="PS51186"/>
    </source>
</evidence>
<sequence length="143" mass="16085">MLIREAEVADISKMSDVRLSVKENVLNTPGAVTYGDYVDYLTRRGKGWVAEVEGHIVGFAVVDLRGRNIWALFVHPDFDRQGIGRALHNIMLAWYFSQTDEPVWLGTEPGTRAEAFYRKAGWREVGVRANGEVKFVMAAGKNK</sequence>
<name>A0A1I5YS94_HYMAR</name>
<proteinExistence type="predicted"/>
<reference evidence="5" key="1">
    <citation type="submission" date="2016-10" db="EMBL/GenBank/DDBJ databases">
        <authorList>
            <person name="Varghese N."/>
            <person name="Submissions S."/>
        </authorList>
    </citation>
    <scope>NUCLEOTIDE SEQUENCE [LARGE SCALE GENOMIC DNA]</scope>
    <source>
        <strain evidence="5">OR362-8,ATCC BAA-1266,JCM 13504</strain>
    </source>
</reference>
<dbReference type="OrthoDB" id="7356080at2"/>
<evidence type="ECO:0000256" key="1">
    <source>
        <dbReference type="ARBA" id="ARBA00022679"/>
    </source>
</evidence>
<dbReference type="CDD" id="cd04301">
    <property type="entry name" value="NAT_SF"/>
    <property type="match status" value="1"/>
</dbReference>
<organism evidence="4 5">
    <name type="scientific">Hymenobacter arizonensis</name>
    <name type="common">Siccationidurans arizonensis</name>
    <dbReference type="NCBI Taxonomy" id="1227077"/>
    <lineage>
        <taxon>Bacteria</taxon>
        <taxon>Pseudomonadati</taxon>
        <taxon>Bacteroidota</taxon>
        <taxon>Cytophagia</taxon>
        <taxon>Cytophagales</taxon>
        <taxon>Hymenobacteraceae</taxon>
        <taxon>Hymenobacter</taxon>
    </lineage>
</organism>
<dbReference type="RefSeq" id="WP_092673208.1">
    <property type="nucleotide sequence ID" value="NZ_FOXS01000003.1"/>
</dbReference>
<feature type="domain" description="N-acetyltransferase" evidence="3">
    <location>
        <begin position="1"/>
        <end position="142"/>
    </location>
</feature>
<dbReference type="AlphaFoldDB" id="A0A1I5YS94"/>
<keyword evidence="2" id="KW-0012">Acyltransferase</keyword>
<protein>
    <submittedName>
        <fullName evidence="4">Ribosomal protein S18 acetylase RimI</fullName>
    </submittedName>
</protein>
<dbReference type="InterPro" id="IPR016181">
    <property type="entry name" value="Acyl_CoA_acyltransferase"/>
</dbReference>